<name>A0A1H4ICG6_9NOCA</name>
<proteinExistence type="predicted"/>
<organism evidence="2 3">
    <name type="scientific">Rhodococcus koreensis</name>
    <dbReference type="NCBI Taxonomy" id="99653"/>
    <lineage>
        <taxon>Bacteria</taxon>
        <taxon>Bacillati</taxon>
        <taxon>Actinomycetota</taxon>
        <taxon>Actinomycetes</taxon>
        <taxon>Mycobacteriales</taxon>
        <taxon>Nocardiaceae</taxon>
        <taxon>Rhodococcus</taxon>
    </lineage>
</organism>
<dbReference type="Pfam" id="PF00156">
    <property type="entry name" value="Pribosyltran"/>
    <property type="match status" value="1"/>
</dbReference>
<gene>
    <name evidence="2" type="ORF">SAMN04490239_0444</name>
</gene>
<evidence type="ECO:0000313" key="3">
    <source>
        <dbReference type="Proteomes" id="UP000183561"/>
    </source>
</evidence>
<dbReference type="SUPFAM" id="SSF53271">
    <property type="entry name" value="PRTase-like"/>
    <property type="match status" value="1"/>
</dbReference>
<dbReference type="InterPro" id="IPR000836">
    <property type="entry name" value="PRTase_dom"/>
</dbReference>
<keyword evidence="2" id="KW-0808">Transferase</keyword>
<accession>A0A1H4ICG6</accession>
<sequence>MSATTAMPAGRPEQVFQDRRDAGRVLAGLLEGFRGNPRVTALGMARGGIPMAGEVAASLGAPLDAFVVRKLGVPGHAQFALGALASGGTVVVNDDVIRDLQISPEQIRRELDREGRELSRREAVYRENRPPPDVADKIVILVDDGLATGASMFAAVDAPSPHAATSPPWSTTWYARQCRSPSTQSVNRSGISRR</sequence>
<dbReference type="Proteomes" id="UP000183561">
    <property type="component" value="Unassembled WGS sequence"/>
</dbReference>
<dbReference type="Gene3D" id="3.30.1310.20">
    <property type="entry name" value="PRTase-like"/>
    <property type="match status" value="1"/>
</dbReference>
<evidence type="ECO:0000313" key="2">
    <source>
        <dbReference type="EMBL" id="SEB31824.1"/>
    </source>
</evidence>
<protein>
    <submittedName>
        <fullName evidence="2">Phosphoribosyl transferase domain-containing protein</fullName>
    </submittedName>
</protein>
<feature type="domain" description="Phosphoribosyltransferase" evidence="1">
    <location>
        <begin position="23"/>
        <end position="158"/>
    </location>
</feature>
<dbReference type="EMBL" id="FNSV01000002">
    <property type="protein sequence ID" value="SEB31824.1"/>
    <property type="molecule type" value="Genomic_DNA"/>
</dbReference>
<dbReference type="GO" id="GO:0016740">
    <property type="term" value="F:transferase activity"/>
    <property type="evidence" value="ECO:0007669"/>
    <property type="project" value="UniProtKB-KW"/>
</dbReference>
<keyword evidence="3" id="KW-1185">Reference proteome</keyword>
<reference evidence="3" key="1">
    <citation type="submission" date="2016-10" db="EMBL/GenBank/DDBJ databases">
        <authorList>
            <person name="Varghese N."/>
            <person name="Submissions S."/>
        </authorList>
    </citation>
    <scope>NUCLEOTIDE SEQUENCE [LARGE SCALE GENOMIC DNA]</scope>
    <source>
        <strain evidence="3">DSM 44498</strain>
    </source>
</reference>
<evidence type="ECO:0000259" key="1">
    <source>
        <dbReference type="Pfam" id="PF00156"/>
    </source>
</evidence>
<dbReference type="AlphaFoldDB" id="A0A1H4ICG6"/>
<dbReference type="Gene3D" id="3.40.50.2020">
    <property type="match status" value="1"/>
</dbReference>
<dbReference type="InterPro" id="IPR029057">
    <property type="entry name" value="PRTase-like"/>
</dbReference>
<dbReference type="CDD" id="cd06223">
    <property type="entry name" value="PRTases_typeI"/>
    <property type="match status" value="1"/>
</dbReference>